<organism evidence="2 3">
    <name type="scientific">Acorus calamus</name>
    <name type="common">Sweet flag</name>
    <dbReference type="NCBI Taxonomy" id="4465"/>
    <lineage>
        <taxon>Eukaryota</taxon>
        <taxon>Viridiplantae</taxon>
        <taxon>Streptophyta</taxon>
        <taxon>Embryophyta</taxon>
        <taxon>Tracheophyta</taxon>
        <taxon>Spermatophyta</taxon>
        <taxon>Magnoliopsida</taxon>
        <taxon>Liliopsida</taxon>
        <taxon>Acoraceae</taxon>
        <taxon>Acorus</taxon>
    </lineage>
</organism>
<gene>
    <name evidence="2" type="ORF">QJS10_CPA06g02377</name>
</gene>
<dbReference type="PANTHER" id="PTHR36324:SF1">
    <property type="entry name" value="OS09G0460100 PROTEIN"/>
    <property type="match status" value="1"/>
</dbReference>
<sequence>MKAKLRTRGSSTMESLCWVLPSLPIEEQNGGGEGDNDNDDDDDDGEEAEDFFSVRSHLSSFPSERRFVGDVEESSRKLSVIEEFQNCEGWPFGLCRRAVLLPPLPSSPSDSWTWRRRTRTMKMG</sequence>
<feature type="compositionally biased region" description="Acidic residues" evidence="1">
    <location>
        <begin position="34"/>
        <end position="50"/>
    </location>
</feature>
<reference evidence="2" key="2">
    <citation type="submission" date="2023-06" db="EMBL/GenBank/DDBJ databases">
        <authorList>
            <person name="Ma L."/>
            <person name="Liu K.-W."/>
            <person name="Li Z."/>
            <person name="Hsiao Y.-Y."/>
            <person name="Qi Y."/>
            <person name="Fu T."/>
            <person name="Tang G."/>
            <person name="Zhang D."/>
            <person name="Sun W.-H."/>
            <person name="Liu D.-K."/>
            <person name="Li Y."/>
            <person name="Chen G.-Z."/>
            <person name="Liu X.-D."/>
            <person name="Liao X.-Y."/>
            <person name="Jiang Y.-T."/>
            <person name="Yu X."/>
            <person name="Hao Y."/>
            <person name="Huang J."/>
            <person name="Zhao X.-W."/>
            <person name="Ke S."/>
            <person name="Chen Y.-Y."/>
            <person name="Wu W.-L."/>
            <person name="Hsu J.-L."/>
            <person name="Lin Y.-F."/>
            <person name="Huang M.-D."/>
            <person name="Li C.-Y."/>
            <person name="Huang L."/>
            <person name="Wang Z.-W."/>
            <person name="Zhao X."/>
            <person name="Zhong W.-Y."/>
            <person name="Peng D.-H."/>
            <person name="Ahmad S."/>
            <person name="Lan S."/>
            <person name="Zhang J.-S."/>
            <person name="Tsai W.-C."/>
            <person name="Van De Peer Y."/>
            <person name="Liu Z.-J."/>
        </authorList>
    </citation>
    <scope>NUCLEOTIDE SEQUENCE</scope>
    <source>
        <strain evidence="2">CP</strain>
        <tissue evidence="2">Leaves</tissue>
    </source>
</reference>
<evidence type="ECO:0000313" key="3">
    <source>
        <dbReference type="Proteomes" id="UP001180020"/>
    </source>
</evidence>
<proteinExistence type="predicted"/>
<dbReference type="AlphaFoldDB" id="A0AAV9EN44"/>
<feature type="region of interest" description="Disordered" evidence="1">
    <location>
        <begin position="24"/>
        <end position="51"/>
    </location>
</feature>
<accession>A0AAV9EN44</accession>
<dbReference type="PANTHER" id="PTHR36324">
    <property type="entry name" value="OS09G0460100 PROTEIN"/>
    <property type="match status" value="1"/>
</dbReference>
<keyword evidence="3" id="KW-1185">Reference proteome</keyword>
<protein>
    <submittedName>
        <fullName evidence="2">Uncharacterized protein</fullName>
    </submittedName>
</protein>
<reference evidence="2" key="1">
    <citation type="journal article" date="2023" name="Nat. Commun.">
        <title>Diploid and tetraploid genomes of Acorus and the evolution of monocots.</title>
        <authorList>
            <person name="Ma L."/>
            <person name="Liu K.W."/>
            <person name="Li Z."/>
            <person name="Hsiao Y.Y."/>
            <person name="Qi Y."/>
            <person name="Fu T."/>
            <person name="Tang G.D."/>
            <person name="Zhang D."/>
            <person name="Sun W.H."/>
            <person name="Liu D.K."/>
            <person name="Li Y."/>
            <person name="Chen G.Z."/>
            <person name="Liu X.D."/>
            <person name="Liao X.Y."/>
            <person name="Jiang Y.T."/>
            <person name="Yu X."/>
            <person name="Hao Y."/>
            <person name="Huang J."/>
            <person name="Zhao X.W."/>
            <person name="Ke S."/>
            <person name="Chen Y.Y."/>
            <person name="Wu W.L."/>
            <person name="Hsu J.L."/>
            <person name="Lin Y.F."/>
            <person name="Huang M.D."/>
            <person name="Li C.Y."/>
            <person name="Huang L."/>
            <person name="Wang Z.W."/>
            <person name="Zhao X."/>
            <person name="Zhong W.Y."/>
            <person name="Peng D.H."/>
            <person name="Ahmad S."/>
            <person name="Lan S."/>
            <person name="Zhang J.S."/>
            <person name="Tsai W.C."/>
            <person name="Van de Peer Y."/>
            <person name="Liu Z.J."/>
        </authorList>
    </citation>
    <scope>NUCLEOTIDE SEQUENCE</scope>
    <source>
        <strain evidence="2">CP</strain>
    </source>
</reference>
<dbReference type="EMBL" id="JAUJYO010000006">
    <property type="protein sequence ID" value="KAK1313507.1"/>
    <property type="molecule type" value="Genomic_DNA"/>
</dbReference>
<evidence type="ECO:0000313" key="2">
    <source>
        <dbReference type="EMBL" id="KAK1313507.1"/>
    </source>
</evidence>
<evidence type="ECO:0000256" key="1">
    <source>
        <dbReference type="SAM" id="MobiDB-lite"/>
    </source>
</evidence>
<dbReference type="Proteomes" id="UP001180020">
    <property type="component" value="Unassembled WGS sequence"/>
</dbReference>
<comment type="caution">
    <text evidence="2">The sequence shown here is derived from an EMBL/GenBank/DDBJ whole genome shotgun (WGS) entry which is preliminary data.</text>
</comment>
<name>A0AAV9EN44_ACOCL</name>